<comment type="similarity">
    <text evidence="3">Belongs to the Tonsoku family.</text>
</comment>
<organism evidence="13 14">
    <name type="scientific">Mastigocoleus testarum BC008</name>
    <dbReference type="NCBI Taxonomy" id="371196"/>
    <lineage>
        <taxon>Bacteria</taxon>
        <taxon>Bacillati</taxon>
        <taxon>Cyanobacteriota</taxon>
        <taxon>Cyanophyceae</taxon>
        <taxon>Nostocales</taxon>
        <taxon>Hapalosiphonaceae</taxon>
        <taxon>Mastigocoleus</taxon>
    </lineage>
</organism>
<dbReference type="OrthoDB" id="518078at2"/>
<dbReference type="PROSITE" id="PS50005">
    <property type="entry name" value="TPR"/>
    <property type="match status" value="1"/>
</dbReference>
<evidence type="ECO:0000256" key="4">
    <source>
        <dbReference type="ARBA" id="ARBA00022454"/>
    </source>
</evidence>
<dbReference type="SUPFAM" id="SSF56059">
    <property type="entry name" value="Glutathione synthetase ATP-binding domain-like"/>
    <property type="match status" value="1"/>
</dbReference>
<keyword evidence="7" id="KW-0045">Antibiotic biosynthesis</keyword>
<reference evidence="13 14" key="1">
    <citation type="journal article" date="2015" name="Genome Announc.">
        <title>Draft Genome of the Euendolithic (true boring) Cyanobacterium Mastigocoleus testarum strain BC008.</title>
        <authorList>
            <person name="Guida B.S."/>
            <person name="Garcia-Pichel F."/>
        </authorList>
    </citation>
    <scope>NUCLEOTIDE SEQUENCE [LARGE SCALE GENOMIC DNA]</scope>
    <source>
        <strain evidence="13 14">BC008</strain>
    </source>
</reference>
<keyword evidence="4" id="KW-0158">Chromosome</keyword>
<keyword evidence="6" id="KW-0560">Oxidoreductase</keyword>
<dbReference type="SUPFAM" id="SSF48452">
    <property type="entry name" value="TPR-like"/>
    <property type="match status" value="1"/>
</dbReference>
<proteinExistence type="inferred from homology"/>
<comment type="caution">
    <text evidence="13">The sequence shown here is derived from an EMBL/GenBank/DDBJ whole genome shotgun (WGS) entry which is preliminary data.</text>
</comment>
<evidence type="ECO:0000256" key="6">
    <source>
        <dbReference type="ARBA" id="ARBA00023002"/>
    </source>
</evidence>
<accession>A0A0V7ZJG9</accession>
<comment type="cofactor">
    <cofactor evidence="1">
        <name>Fe(2+)</name>
        <dbReference type="ChEBI" id="CHEBI:29033"/>
    </cofactor>
</comment>
<evidence type="ECO:0000256" key="1">
    <source>
        <dbReference type="ARBA" id="ARBA00001954"/>
    </source>
</evidence>
<dbReference type="Pfam" id="PF02668">
    <property type="entry name" value="TauD"/>
    <property type="match status" value="2"/>
</dbReference>
<keyword evidence="9" id="KW-0802">TPR repeat</keyword>
<dbReference type="SUPFAM" id="SSF51197">
    <property type="entry name" value="Clavaminate synthase-like"/>
    <property type="match status" value="1"/>
</dbReference>
<dbReference type="InterPro" id="IPR001611">
    <property type="entry name" value="Leu-rich_rpt"/>
</dbReference>
<dbReference type="GO" id="GO:0005694">
    <property type="term" value="C:chromosome"/>
    <property type="evidence" value="ECO:0007669"/>
    <property type="project" value="UniProtKB-SubCell"/>
</dbReference>
<dbReference type="GO" id="GO:0006281">
    <property type="term" value="P:DNA repair"/>
    <property type="evidence" value="ECO:0007669"/>
    <property type="project" value="UniProtKB-KW"/>
</dbReference>
<comment type="subcellular location">
    <subcellularLocation>
        <location evidence="2">Chromosome</location>
    </subcellularLocation>
</comment>
<dbReference type="PANTHER" id="PTHR10696:SF56">
    <property type="entry name" value="TAUD_TFDA-LIKE DOMAIN-CONTAINING PROTEIN"/>
    <property type="match status" value="1"/>
</dbReference>
<keyword evidence="14" id="KW-1185">Reference proteome</keyword>
<dbReference type="Pfam" id="PF08443">
    <property type="entry name" value="RimK"/>
    <property type="match status" value="1"/>
</dbReference>
<dbReference type="GO" id="GO:0016491">
    <property type="term" value="F:oxidoreductase activity"/>
    <property type="evidence" value="ECO:0007669"/>
    <property type="project" value="UniProtKB-KW"/>
</dbReference>
<dbReference type="EMBL" id="LMTZ01000138">
    <property type="protein sequence ID" value="KST63446.1"/>
    <property type="molecule type" value="Genomic_DNA"/>
</dbReference>
<dbReference type="AlphaFoldDB" id="A0A0V7ZJG9"/>
<evidence type="ECO:0000256" key="7">
    <source>
        <dbReference type="ARBA" id="ARBA00023194"/>
    </source>
</evidence>
<dbReference type="Gene3D" id="3.60.130.10">
    <property type="entry name" value="Clavaminate synthase-like"/>
    <property type="match status" value="1"/>
</dbReference>
<evidence type="ECO:0000313" key="13">
    <source>
        <dbReference type="EMBL" id="KST64578.1"/>
    </source>
</evidence>
<evidence type="ECO:0000313" key="12">
    <source>
        <dbReference type="EMBL" id="KST63446.1"/>
    </source>
</evidence>
<dbReference type="Pfam" id="PF14559">
    <property type="entry name" value="TPR_19"/>
    <property type="match status" value="1"/>
</dbReference>
<sequence length="754" mass="86330">MKKLLIPTLDITHFAIAPAKEKITKLQEIAHSICTALSTYPHFVVVNGYAPIEDRTNLVNLSQAIYAICSGKSTLNFSYENQVKVSFTQVRINQTKPTTSGKVTQYSRTHLPLALHTDSSYMDRPHNLVAFQCIVADNRGGESIMIPIEDILRQIDSENLELLRASVFPFGDNIYPIISGVAGDEQIRYYRSQIDRTLEIKKLSLSRKYRSAINNLDTVLQKSAQLMQFSLQPGQIVFMHNKKVLHGRTGFPLDSDRLLYRVRLHVNSFEFESANQTQTSEYIRDSKTSILKGQSKQEDLVYKDKDIDSSTIQEIKDFHEFTKVLKPSNHPSGSPFNNATLLNIYGQFLLSKGKFPQAAKAFLRCLKISPNDYESGLALSSLADASGDYNAARAILNQVARSHPLIWEGKPDPQKSTLLRIRGIEGSAYRIIQQYDGTYKNLLRGGHFSIKDFVNRKRYNLMTLNLLENNIDELKDISNFDLILNTIACPDLKRVSLITAARFLDRYPNIPVINHPHQVLETTRERNALRLNLIPGVKFPKTEKLKWDGVSVDAIANEIFGLGFVFPVIVRQVGSQTGSTVKLVNNKQALCSHFQNIPANREYYIIQFQDYRNEQNVFNKIRVFFIDDNFYPVANLFNDSWNVHSGDRYSIMDKNQWTQDKEQSFLNDPVSYISRENFDKLCKIRDLVGLDFFGIDFTILQDGTLFIFELNAAMRHNFDHAKNFPYTEPHLRKISNAFDAMVQRRLKKSNEKDY</sequence>
<protein>
    <submittedName>
        <fullName evidence="13">Uncharacterized protein</fullName>
    </submittedName>
</protein>
<evidence type="ECO:0000256" key="2">
    <source>
        <dbReference type="ARBA" id="ARBA00004286"/>
    </source>
</evidence>
<evidence type="ECO:0000256" key="5">
    <source>
        <dbReference type="ARBA" id="ARBA00022763"/>
    </source>
</evidence>
<dbReference type="PANTHER" id="PTHR10696">
    <property type="entry name" value="GAMMA-BUTYROBETAINE HYDROXYLASE-RELATED"/>
    <property type="match status" value="1"/>
</dbReference>
<keyword evidence="5" id="KW-0227">DNA damage</keyword>
<evidence type="ECO:0000259" key="10">
    <source>
        <dbReference type="Pfam" id="PF02668"/>
    </source>
</evidence>
<evidence type="ECO:0000256" key="3">
    <source>
        <dbReference type="ARBA" id="ARBA00010999"/>
    </source>
</evidence>
<feature type="repeat" description="TPR" evidence="9">
    <location>
        <begin position="339"/>
        <end position="372"/>
    </location>
</feature>
<dbReference type="PROSITE" id="PS51450">
    <property type="entry name" value="LRR"/>
    <property type="match status" value="1"/>
</dbReference>
<feature type="domain" description="ATP-grasp fold RimK-type" evidence="11">
    <location>
        <begin position="537"/>
        <end position="629"/>
    </location>
</feature>
<dbReference type="InterPro" id="IPR013651">
    <property type="entry name" value="ATP-grasp_RimK-type"/>
</dbReference>
<feature type="domain" description="TauD/TfdA-like" evidence="10">
    <location>
        <begin position="42"/>
        <end position="164"/>
    </location>
</feature>
<gene>
    <name evidence="12" type="ORF">BC008_13355</name>
    <name evidence="13" type="ORF">BC008_18295</name>
</gene>
<dbReference type="InterPro" id="IPR042098">
    <property type="entry name" value="TauD-like_sf"/>
</dbReference>
<name>A0A0V7ZJG9_9CYAN</name>
<dbReference type="InterPro" id="IPR003819">
    <property type="entry name" value="TauD/TfdA-like"/>
</dbReference>
<evidence type="ECO:0000259" key="11">
    <source>
        <dbReference type="Pfam" id="PF08443"/>
    </source>
</evidence>
<dbReference type="GO" id="GO:0017000">
    <property type="term" value="P:antibiotic biosynthetic process"/>
    <property type="evidence" value="ECO:0007669"/>
    <property type="project" value="UniProtKB-KW"/>
</dbReference>
<keyword evidence="8" id="KW-0234">DNA repair</keyword>
<dbReference type="Proteomes" id="UP000053372">
    <property type="component" value="Unassembled WGS sequence"/>
</dbReference>
<dbReference type="InterPro" id="IPR019734">
    <property type="entry name" value="TPR_rpt"/>
</dbReference>
<feature type="domain" description="TauD/TfdA-like" evidence="10">
    <location>
        <begin position="207"/>
        <end position="262"/>
    </location>
</feature>
<dbReference type="InterPro" id="IPR011990">
    <property type="entry name" value="TPR-like_helical_dom_sf"/>
</dbReference>
<dbReference type="EMBL" id="LMTZ01000119">
    <property type="protein sequence ID" value="KST64578.1"/>
    <property type="molecule type" value="Genomic_DNA"/>
</dbReference>
<evidence type="ECO:0000313" key="14">
    <source>
        <dbReference type="Proteomes" id="UP000053372"/>
    </source>
</evidence>
<dbReference type="InterPro" id="IPR050411">
    <property type="entry name" value="AlphaKG_dependent_hydroxylases"/>
</dbReference>
<evidence type="ECO:0000256" key="9">
    <source>
        <dbReference type="PROSITE-ProRule" id="PRU00339"/>
    </source>
</evidence>
<evidence type="ECO:0000256" key="8">
    <source>
        <dbReference type="ARBA" id="ARBA00023204"/>
    </source>
</evidence>
<dbReference type="RefSeq" id="WP_027845359.1">
    <property type="nucleotide sequence ID" value="NZ_LMTZ01000119.1"/>
</dbReference>
<dbReference type="Gene3D" id="1.25.40.10">
    <property type="entry name" value="Tetratricopeptide repeat domain"/>
    <property type="match status" value="1"/>
</dbReference>